<feature type="non-terminal residue" evidence="1">
    <location>
        <position position="1"/>
    </location>
</feature>
<keyword evidence="2" id="KW-1185">Reference proteome</keyword>
<accession>A0A6S7K8I5</accession>
<organism evidence="1 2">
    <name type="scientific">Paramuricea clavata</name>
    <name type="common">Red gorgonian</name>
    <name type="synonym">Violescent sea-whip</name>
    <dbReference type="NCBI Taxonomy" id="317549"/>
    <lineage>
        <taxon>Eukaryota</taxon>
        <taxon>Metazoa</taxon>
        <taxon>Cnidaria</taxon>
        <taxon>Anthozoa</taxon>
        <taxon>Octocorallia</taxon>
        <taxon>Malacalcyonacea</taxon>
        <taxon>Plexauridae</taxon>
        <taxon>Paramuricea</taxon>
    </lineage>
</organism>
<comment type="caution">
    <text evidence="1">The sequence shown here is derived from an EMBL/GenBank/DDBJ whole genome shotgun (WGS) entry which is preliminary data.</text>
</comment>
<dbReference type="EMBL" id="CACRXK020023937">
    <property type="protein sequence ID" value="CAB4038210.1"/>
    <property type="molecule type" value="Genomic_DNA"/>
</dbReference>
<dbReference type="Proteomes" id="UP001152795">
    <property type="component" value="Unassembled WGS sequence"/>
</dbReference>
<reference evidence="1" key="1">
    <citation type="submission" date="2020-04" db="EMBL/GenBank/DDBJ databases">
        <authorList>
            <person name="Alioto T."/>
            <person name="Alioto T."/>
            <person name="Gomez Garrido J."/>
        </authorList>
    </citation>
    <scope>NUCLEOTIDE SEQUENCE</scope>
    <source>
        <strain evidence="1">A484AB</strain>
    </source>
</reference>
<name>A0A6S7K8I5_PARCT</name>
<protein>
    <submittedName>
        <fullName evidence="1">Uncharacterized protein</fullName>
    </submittedName>
</protein>
<dbReference type="AlphaFoldDB" id="A0A6S7K8I5"/>
<proteinExistence type="predicted"/>
<evidence type="ECO:0000313" key="2">
    <source>
        <dbReference type="Proteomes" id="UP001152795"/>
    </source>
</evidence>
<feature type="non-terminal residue" evidence="1">
    <location>
        <position position="186"/>
    </location>
</feature>
<sequence>SSSSDHESEEEHVTDVSDITVIAPKQSCAQGKITSFFHRQKAIYTNSRDIMHVATAKKGTSVKSHPTIRRMAMGSTTKTPKNAAHCEKDIQTSNQEVLQVLERPHHTDLILSDTQQSDIANIDLDEHVSQVSDVNMEITSAIATSSATSTIETSTSALSMASNVPTAASSSRHSYVQVTEQEMSRT</sequence>
<evidence type="ECO:0000313" key="1">
    <source>
        <dbReference type="EMBL" id="CAB4038210.1"/>
    </source>
</evidence>
<gene>
    <name evidence="1" type="ORF">PACLA_8A003573</name>
</gene>